<keyword evidence="3" id="KW-1185">Reference proteome</keyword>
<dbReference type="Proteomes" id="UP000271227">
    <property type="component" value="Unassembled WGS sequence"/>
</dbReference>
<dbReference type="GO" id="GO:0016740">
    <property type="term" value="F:transferase activity"/>
    <property type="evidence" value="ECO:0007669"/>
    <property type="project" value="UniProtKB-KW"/>
</dbReference>
<dbReference type="RefSeq" id="WP_121939057.1">
    <property type="nucleotide sequence ID" value="NZ_REFR01000012.1"/>
</dbReference>
<dbReference type="InterPro" id="IPR050834">
    <property type="entry name" value="Glycosyltransf_2"/>
</dbReference>
<dbReference type="CDD" id="cd00761">
    <property type="entry name" value="Glyco_tranf_GTA_type"/>
    <property type="match status" value="1"/>
</dbReference>
<gene>
    <name evidence="2" type="ORF">BXY39_2352</name>
</gene>
<dbReference type="AlphaFoldDB" id="A0A3M0C4X8"/>
<evidence type="ECO:0000259" key="1">
    <source>
        <dbReference type="Pfam" id="PF00535"/>
    </source>
</evidence>
<dbReference type="InterPro" id="IPR001173">
    <property type="entry name" value="Glyco_trans_2-like"/>
</dbReference>
<dbReference type="InParanoid" id="A0A3M0C4X8"/>
<dbReference type="InterPro" id="IPR029044">
    <property type="entry name" value="Nucleotide-diphossugar_trans"/>
</dbReference>
<dbReference type="SUPFAM" id="SSF53448">
    <property type="entry name" value="Nucleotide-diphospho-sugar transferases"/>
    <property type="match status" value="1"/>
</dbReference>
<reference evidence="2 3" key="1">
    <citation type="submission" date="2018-10" db="EMBL/GenBank/DDBJ databases">
        <title>Genomic Encyclopedia of Archaeal and Bacterial Type Strains, Phase II (KMG-II): from individual species to whole genera.</title>
        <authorList>
            <person name="Goeker M."/>
        </authorList>
    </citation>
    <scope>NUCLEOTIDE SEQUENCE [LARGE SCALE GENOMIC DNA]</scope>
    <source>
        <strain evidence="2 3">DSM 25217</strain>
    </source>
</reference>
<name>A0A3M0C4X8_9PROT</name>
<sequence>MTVDSISVVICTHDRPVLLARAARSLAGQRIEPDRMEVIIVENGPAAHPDLAEIRGRYPEWVWLHEPALGLSRARNLGLRHSRGDVIAFLDDDAQAAPDWAAVLLRVFSETDFRPSVVGGAVLPIWQDPPPPWLLPPDVDTDDINTHDFPLIGNFSIVNWGGMQRVAAPDEWFAGANIAFDRKALQQVGGFSAALGRRGHATLLGNEESEAARAVCDTTGGQRIYAPDVRVRHLIPADRVKPAWIVRRVVWQVISDALSRADVPQVDPGIVAECRARLPSEMHAGFGTDLTEDILNEMDHVRFRAFVRLQVEAVKAQLCGQSALP</sequence>
<dbReference type="Pfam" id="PF00535">
    <property type="entry name" value="Glycos_transf_2"/>
    <property type="match status" value="1"/>
</dbReference>
<organism evidence="2 3">
    <name type="scientific">Eilatimonas milleporae</name>
    <dbReference type="NCBI Taxonomy" id="911205"/>
    <lineage>
        <taxon>Bacteria</taxon>
        <taxon>Pseudomonadati</taxon>
        <taxon>Pseudomonadota</taxon>
        <taxon>Alphaproteobacteria</taxon>
        <taxon>Kordiimonadales</taxon>
        <taxon>Kordiimonadaceae</taxon>
        <taxon>Eilatimonas</taxon>
    </lineage>
</organism>
<accession>A0A3M0C4X8</accession>
<proteinExistence type="predicted"/>
<protein>
    <submittedName>
        <fullName evidence="2">GT2 family glycosyltransferase</fullName>
    </submittedName>
</protein>
<dbReference type="EMBL" id="REFR01000012">
    <property type="protein sequence ID" value="RMB04788.1"/>
    <property type="molecule type" value="Genomic_DNA"/>
</dbReference>
<dbReference type="PANTHER" id="PTHR43685:SF3">
    <property type="entry name" value="SLR2126 PROTEIN"/>
    <property type="match status" value="1"/>
</dbReference>
<evidence type="ECO:0000313" key="3">
    <source>
        <dbReference type="Proteomes" id="UP000271227"/>
    </source>
</evidence>
<evidence type="ECO:0000313" key="2">
    <source>
        <dbReference type="EMBL" id="RMB04788.1"/>
    </source>
</evidence>
<feature type="domain" description="Glycosyltransferase 2-like" evidence="1">
    <location>
        <begin position="7"/>
        <end position="113"/>
    </location>
</feature>
<keyword evidence="2" id="KW-0808">Transferase</keyword>
<dbReference type="PANTHER" id="PTHR43685">
    <property type="entry name" value="GLYCOSYLTRANSFERASE"/>
    <property type="match status" value="1"/>
</dbReference>
<comment type="caution">
    <text evidence="2">The sequence shown here is derived from an EMBL/GenBank/DDBJ whole genome shotgun (WGS) entry which is preliminary data.</text>
</comment>
<dbReference type="Gene3D" id="3.90.550.10">
    <property type="entry name" value="Spore Coat Polysaccharide Biosynthesis Protein SpsA, Chain A"/>
    <property type="match status" value="1"/>
</dbReference>
<dbReference type="OrthoDB" id="9771846at2"/>